<feature type="non-terminal residue" evidence="1">
    <location>
        <position position="60"/>
    </location>
</feature>
<proteinExistence type="predicted"/>
<evidence type="ECO:0000313" key="2">
    <source>
        <dbReference type="Proteomes" id="UP000269945"/>
    </source>
</evidence>
<dbReference type="Proteomes" id="UP000269945">
    <property type="component" value="Unassembled WGS sequence"/>
</dbReference>
<protein>
    <submittedName>
        <fullName evidence="1">Uncharacterized protein</fullName>
    </submittedName>
</protein>
<gene>
    <name evidence="1" type="ORF">BN2614_LOCUS3</name>
</gene>
<dbReference type="AlphaFoldDB" id="A0A9X9Q417"/>
<accession>A0A9X9Q417</accession>
<name>A0A9X9Q417_GULGU</name>
<sequence>MTRAVCSRTFAQNIPLTIPCPPRLPREPAWTVWSAVPCALVQVKHQHRNLPCAPVFALKN</sequence>
<organism evidence="1 2">
    <name type="scientific">Gulo gulo</name>
    <name type="common">Wolverine</name>
    <name type="synonym">Gluton</name>
    <dbReference type="NCBI Taxonomy" id="48420"/>
    <lineage>
        <taxon>Eukaryota</taxon>
        <taxon>Metazoa</taxon>
        <taxon>Chordata</taxon>
        <taxon>Craniata</taxon>
        <taxon>Vertebrata</taxon>
        <taxon>Euteleostomi</taxon>
        <taxon>Mammalia</taxon>
        <taxon>Eutheria</taxon>
        <taxon>Laurasiatheria</taxon>
        <taxon>Carnivora</taxon>
        <taxon>Caniformia</taxon>
        <taxon>Musteloidea</taxon>
        <taxon>Mustelidae</taxon>
        <taxon>Guloninae</taxon>
        <taxon>Gulo</taxon>
    </lineage>
</organism>
<dbReference type="EMBL" id="CYRY02032391">
    <property type="protein sequence ID" value="VCX10128.1"/>
    <property type="molecule type" value="Genomic_DNA"/>
</dbReference>
<comment type="caution">
    <text evidence="1">The sequence shown here is derived from an EMBL/GenBank/DDBJ whole genome shotgun (WGS) entry which is preliminary data.</text>
</comment>
<keyword evidence="2" id="KW-1185">Reference proteome</keyword>
<evidence type="ECO:0000313" key="1">
    <source>
        <dbReference type="EMBL" id="VCX10128.1"/>
    </source>
</evidence>
<reference evidence="1 2" key="1">
    <citation type="submission" date="2018-10" db="EMBL/GenBank/DDBJ databases">
        <authorList>
            <person name="Ekblom R."/>
            <person name="Jareborg N."/>
        </authorList>
    </citation>
    <scope>NUCLEOTIDE SEQUENCE [LARGE SCALE GENOMIC DNA]</scope>
    <source>
        <tissue evidence="1">Muscle</tissue>
    </source>
</reference>